<dbReference type="AlphaFoldDB" id="A0AAE0C2N0"/>
<reference evidence="2 3" key="1">
    <citation type="journal article" date="2015" name="Genome Biol. Evol.">
        <title>Comparative Genomics of a Bacterivorous Green Alga Reveals Evolutionary Causalities and Consequences of Phago-Mixotrophic Mode of Nutrition.</title>
        <authorList>
            <person name="Burns J.A."/>
            <person name="Paasch A."/>
            <person name="Narechania A."/>
            <person name="Kim E."/>
        </authorList>
    </citation>
    <scope>NUCLEOTIDE SEQUENCE [LARGE SCALE GENOMIC DNA]</scope>
    <source>
        <strain evidence="2 3">PLY_AMNH</strain>
    </source>
</reference>
<proteinExistence type="predicted"/>
<feature type="compositionally biased region" description="Basic and acidic residues" evidence="1">
    <location>
        <begin position="153"/>
        <end position="164"/>
    </location>
</feature>
<accession>A0AAE0C2N0</accession>
<protein>
    <submittedName>
        <fullName evidence="2">Uncharacterized protein</fullName>
    </submittedName>
</protein>
<sequence length="164" mass="17656">MDPPIVKATVYGNYMEEAAAIALAIQPAKSLEGMLAASQMPAEEDDNKMQEAVQGLVPGAGLASATLAHGIGLTKVTKVSSTGWFDGYAQVQEGIRELYPTVTVGAEDLGAERNFPYVQFLQAAMQKVTEAMRGIEEARRADEHLPRQIPKANDVRKLSDYSSS</sequence>
<dbReference type="Proteomes" id="UP001190700">
    <property type="component" value="Unassembled WGS sequence"/>
</dbReference>
<keyword evidence="3" id="KW-1185">Reference proteome</keyword>
<dbReference type="EMBL" id="LGRX02029076">
    <property type="protein sequence ID" value="KAK3247307.1"/>
    <property type="molecule type" value="Genomic_DNA"/>
</dbReference>
<comment type="caution">
    <text evidence="2">The sequence shown here is derived from an EMBL/GenBank/DDBJ whole genome shotgun (WGS) entry which is preliminary data.</text>
</comment>
<evidence type="ECO:0000256" key="1">
    <source>
        <dbReference type="SAM" id="MobiDB-lite"/>
    </source>
</evidence>
<evidence type="ECO:0000313" key="3">
    <source>
        <dbReference type="Proteomes" id="UP001190700"/>
    </source>
</evidence>
<name>A0AAE0C2N0_9CHLO</name>
<evidence type="ECO:0000313" key="2">
    <source>
        <dbReference type="EMBL" id="KAK3247307.1"/>
    </source>
</evidence>
<organism evidence="2 3">
    <name type="scientific">Cymbomonas tetramitiformis</name>
    <dbReference type="NCBI Taxonomy" id="36881"/>
    <lineage>
        <taxon>Eukaryota</taxon>
        <taxon>Viridiplantae</taxon>
        <taxon>Chlorophyta</taxon>
        <taxon>Pyramimonadophyceae</taxon>
        <taxon>Pyramimonadales</taxon>
        <taxon>Pyramimonadaceae</taxon>
        <taxon>Cymbomonas</taxon>
    </lineage>
</organism>
<gene>
    <name evidence="2" type="ORF">CYMTET_43189</name>
</gene>
<feature type="region of interest" description="Disordered" evidence="1">
    <location>
        <begin position="141"/>
        <end position="164"/>
    </location>
</feature>